<dbReference type="InterPro" id="IPR012446">
    <property type="entry name" value="CRAC_channel"/>
</dbReference>
<evidence type="ECO:0000313" key="8">
    <source>
        <dbReference type="EMBL" id="GFR39928.1"/>
    </source>
</evidence>
<evidence type="ECO:0000256" key="7">
    <source>
        <dbReference type="SAM" id="Phobius"/>
    </source>
</evidence>
<evidence type="ECO:0000313" key="9">
    <source>
        <dbReference type="Proteomes" id="UP001054857"/>
    </source>
</evidence>
<comment type="caution">
    <text evidence="8">The sequence shown here is derived from an EMBL/GenBank/DDBJ whole genome shotgun (WGS) entry which is preliminary data.</text>
</comment>
<keyword evidence="9" id="KW-1185">Reference proteome</keyword>
<evidence type="ECO:0000256" key="6">
    <source>
        <dbReference type="SAM" id="MobiDB-lite"/>
    </source>
</evidence>
<evidence type="ECO:0000256" key="5">
    <source>
        <dbReference type="ARBA" id="ARBA00023136"/>
    </source>
</evidence>
<organism evidence="8 9">
    <name type="scientific">Astrephomene gubernaculifera</name>
    <dbReference type="NCBI Taxonomy" id="47775"/>
    <lineage>
        <taxon>Eukaryota</taxon>
        <taxon>Viridiplantae</taxon>
        <taxon>Chlorophyta</taxon>
        <taxon>core chlorophytes</taxon>
        <taxon>Chlorophyceae</taxon>
        <taxon>CS clade</taxon>
        <taxon>Chlamydomonadales</taxon>
        <taxon>Astrephomenaceae</taxon>
        <taxon>Astrephomene</taxon>
    </lineage>
</organism>
<evidence type="ECO:0000256" key="1">
    <source>
        <dbReference type="ARBA" id="ARBA00004141"/>
    </source>
</evidence>
<dbReference type="AlphaFoldDB" id="A0AAD3DE16"/>
<dbReference type="EMBL" id="BMAR01000001">
    <property type="protein sequence ID" value="GFR39928.1"/>
    <property type="molecule type" value="Genomic_DNA"/>
</dbReference>
<protein>
    <recommendedName>
        <fullName evidence="10">Calcium release-activated calcium channel protein 1</fullName>
    </recommendedName>
</protein>
<feature type="transmembrane region" description="Helical" evidence="7">
    <location>
        <begin position="131"/>
        <end position="157"/>
    </location>
</feature>
<evidence type="ECO:0000256" key="3">
    <source>
        <dbReference type="ARBA" id="ARBA00022692"/>
    </source>
</evidence>
<dbReference type="Pfam" id="PF07856">
    <property type="entry name" value="Orai-1"/>
    <property type="match status" value="1"/>
</dbReference>
<evidence type="ECO:0000256" key="4">
    <source>
        <dbReference type="ARBA" id="ARBA00022989"/>
    </source>
</evidence>
<feature type="transmembrane region" description="Helical" evidence="7">
    <location>
        <begin position="242"/>
        <end position="263"/>
    </location>
</feature>
<dbReference type="PANTHER" id="PTHR31501">
    <property type="entry name" value="CALCIUM RELEASE-ACTIVATED CALCIUM CHANNEL PROTEIN 1"/>
    <property type="match status" value="1"/>
</dbReference>
<name>A0AAD3DE16_9CHLO</name>
<feature type="region of interest" description="Disordered" evidence="6">
    <location>
        <begin position="372"/>
        <end position="409"/>
    </location>
</feature>
<keyword evidence="4 7" id="KW-1133">Transmembrane helix</keyword>
<dbReference type="PANTHER" id="PTHR31501:SF7">
    <property type="entry name" value="CALCIUM RELEASE-ACTIVATED CALCIUM CHANNEL PROTEIN 1"/>
    <property type="match status" value="1"/>
</dbReference>
<dbReference type="Gene3D" id="1.20.140.140">
    <property type="entry name" value="Calcium release-activated calcium channel protein Orai"/>
    <property type="match status" value="2"/>
</dbReference>
<feature type="transmembrane region" description="Helical" evidence="7">
    <location>
        <begin position="98"/>
        <end position="119"/>
    </location>
</feature>
<accession>A0AAD3DE16</accession>
<dbReference type="InterPro" id="IPR038350">
    <property type="entry name" value="Orai_sf"/>
</dbReference>
<feature type="transmembrane region" description="Helical" evidence="7">
    <location>
        <begin position="215"/>
        <end position="236"/>
    </location>
</feature>
<comment type="similarity">
    <text evidence="2">Belongs to the Orai family.</text>
</comment>
<keyword evidence="5 7" id="KW-0472">Membrane</keyword>
<gene>
    <name evidence="8" type="ORF">Agub_g4</name>
</gene>
<dbReference type="GO" id="GO:0016020">
    <property type="term" value="C:membrane"/>
    <property type="evidence" value="ECO:0007669"/>
    <property type="project" value="UniProtKB-SubCell"/>
</dbReference>
<reference evidence="8 9" key="1">
    <citation type="journal article" date="2021" name="Sci. Rep.">
        <title>Genome sequencing of the multicellular alga Astrephomene provides insights into convergent evolution of germ-soma differentiation.</title>
        <authorList>
            <person name="Yamashita S."/>
            <person name="Yamamoto K."/>
            <person name="Matsuzaki R."/>
            <person name="Suzuki S."/>
            <person name="Yamaguchi H."/>
            <person name="Hirooka S."/>
            <person name="Minakuchi Y."/>
            <person name="Miyagishima S."/>
            <person name="Kawachi M."/>
            <person name="Toyoda A."/>
            <person name="Nozaki H."/>
        </authorList>
    </citation>
    <scope>NUCLEOTIDE SEQUENCE [LARGE SCALE GENOMIC DNA]</scope>
    <source>
        <strain evidence="8 9">NIES-4017</strain>
    </source>
</reference>
<evidence type="ECO:0000256" key="2">
    <source>
        <dbReference type="ARBA" id="ARBA00008062"/>
    </source>
</evidence>
<proteinExistence type="inferred from homology"/>
<comment type="subcellular location">
    <subcellularLocation>
        <location evidence="1">Membrane</location>
        <topology evidence="1">Multi-pass membrane protein</topology>
    </subcellularLocation>
</comment>
<keyword evidence="3 7" id="KW-0812">Transmembrane</keyword>
<feature type="non-terminal residue" evidence="8">
    <location>
        <position position="1"/>
    </location>
</feature>
<evidence type="ECO:0008006" key="10">
    <source>
        <dbReference type="Google" id="ProtNLM"/>
    </source>
</evidence>
<dbReference type="Proteomes" id="UP001054857">
    <property type="component" value="Unassembled WGS sequence"/>
</dbReference>
<sequence>KFQLEMENVLNTAQTLLTGYDVSLQRQIRGEERVWRAEDLVYRQHEKEVLLQEQEFMQEERDFLMAQIQQAHVDNARAIWMRFVNRNRTEVQEKTEQLKALSGLAALLAGFALVSFLEFQFTVEENYKHGLLPLFALTTSITVGVEVASAVLCSLMLANILRVGKTYVSEQEEAEFMHRCHVFVTQYRPGDRPPAPERTFAAYWAHRCEREWATAFRLFSTGIPCFFINLALAGWIKFHNASTPTAASLVTCCMGIALIWNVYTHRKWGQYLLQDEDPEQDTEHRLTQPAVGLPFDWHLPPLASAGWRPQHTQEQACGPHEVVRQSLVQTSPMPATSFQPFLASANPTEQCGSSAIGDNLLRLGVGAPHETRNEAEGVAQPPNSPKAGNVRPTKPWHSSCPTEPVAEAP</sequence>